<dbReference type="InterPro" id="IPR003593">
    <property type="entry name" value="AAA+_ATPase"/>
</dbReference>
<dbReference type="InterPro" id="IPR003959">
    <property type="entry name" value="ATPase_AAA_core"/>
</dbReference>
<proteinExistence type="inferred from homology"/>
<dbReference type="InterPro" id="IPR027417">
    <property type="entry name" value="P-loop_NTPase"/>
</dbReference>
<evidence type="ECO:0000256" key="4">
    <source>
        <dbReference type="RuleBase" id="RU003651"/>
    </source>
</evidence>
<dbReference type="GO" id="GO:0005524">
    <property type="term" value="F:ATP binding"/>
    <property type="evidence" value="ECO:0007669"/>
    <property type="project" value="UniProtKB-KW"/>
</dbReference>
<protein>
    <submittedName>
        <fullName evidence="7">AAA family ATPase</fullName>
    </submittedName>
</protein>
<dbReference type="Pfam" id="PF14559">
    <property type="entry name" value="TPR_19"/>
    <property type="match status" value="1"/>
</dbReference>
<keyword evidence="2 4" id="KW-0067">ATP-binding</keyword>
<gene>
    <name evidence="7" type="ORF">AB5J51_37755</name>
</gene>
<evidence type="ECO:0000256" key="3">
    <source>
        <dbReference type="ARBA" id="ARBA00023054"/>
    </source>
</evidence>
<dbReference type="Pfam" id="PF17862">
    <property type="entry name" value="AAA_lid_3"/>
    <property type="match status" value="1"/>
</dbReference>
<evidence type="ECO:0000256" key="1">
    <source>
        <dbReference type="ARBA" id="ARBA00022741"/>
    </source>
</evidence>
<dbReference type="PANTHER" id="PTHR23077:SF171">
    <property type="entry name" value="NUCLEAR VALOSIN-CONTAINING PROTEIN-LIKE"/>
    <property type="match status" value="1"/>
</dbReference>
<feature type="region of interest" description="Disordered" evidence="5">
    <location>
        <begin position="126"/>
        <end position="158"/>
    </location>
</feature>
<evidence type="ECO:0000256" key="2">
    <source>
        <dbReference type="ARBA" id="ARBA00022840"/>
    </source>
</evidence>
<keyword evidence="1 4" id="KW-0547">Nucleotide-binding</keyword>
<organism evidence="7">
    <name type="scientific">Streptomyces sp. R33</name>
    <dbReference type="NCBI Taxonomy" id="3238629"/>
    <lineage>
        <taxon>Bacteria</taxon>
        <taxon>Bacillati</taxon>
        <taxon>Actinomycetota</taxon>
        <taxon>Actinomycetes</taxon>
        <taxon>Kitasatosporales</taxon>
        <taxon>Streptomycetaceae</taxon>
        <taxon>Streptomyces</taxon>
    </lineage>
</organism>
<dbReference type="RefSeq" id="WP_369779818.1">
    <property type="nucleotide sequence ID" value="NZ_CP165727.1"/>
</dbReference>
<dbReference type="InterPro" id="IPR050168">
    <property type="entry name" value="AAA_ATPase_domain"/>
</dbReference>
<dbReference type="PANTHER" id="PTHR23077">
    <property type="entry name" value="AAA-FAMILY ATPASE"/>
    <property type="match status" value="1"/>
</dbReference>
<name>A0AB39YFM7_9ACTN</name>
<feature type="domain" description="AAA+ ATPase" evidence="6">
    <location>
        <begin position="206"/>
        <end position="344"/>
    </location>
</feature>
<dbReference type="Gene3D" id="3.40.50.300">
    <property type="entry name" value="P-loop containing nucleotide triphosphate hydrolases"/>
    <property type="match status" value="1"/>
</dbReference>
<evidence type="ECO:0000313" key="7">
    <source>
        <dbReference type="EMBL" id="XDV68274.1"/>
    </source>
</evidence>
<dbReference type="InterPro" id="IPR003960">
    <property type="entry name" value="ATPase_AAA_CS"/>
</dbReference>
<dbReference type="SMART" id="SM00382">
    <property type="entry name" value="AAA"/>
    <property type="match status" value="1"/>
</dbReference>
<feature type="region of interest" description="Disordered" evidence="5">
    <location>
        <begin position="68"/>
        <end position="107"/>
    </location>
</feature>
<dbReference type="InterPro" id="IPR011990">
    <property type="entry name" value="TPR-like_helical_dom_sf"/>
</dbReference>
<dbReference type="FunFam" id="3.40.50.300:FF:001025">
    <property type="entry name" value="ATPase family, AAA domain-containing 2B"/>
    <property type="match status" value="1"/>
</dbReference>
<evidence type="ECO:0000259" key="6">
    <source>
        <dbReference type="SMART" id="SM00382"/>
    </source>
</evidence>
<dbReference type="Pfam" id="PF00004">
    <property type="entry name" value="AAA"/>
    <property type="match status" value="1"/>
</dbReference>
<dbReference type="InterPro" id="IPR041569">
    <property type="entry name" value="AAA_lid_3"/>
</dbReference>
<dbReference type="Gene3D" id="1.25.40.10">
    <property type="entry name" value="Tetratricopeptide repeat domain"/>
    <property type="match status" value="1"/>
</dbReference>
<dbReference type="SUPFAM" id="SSF52540">
    <property type="entry name" value="P-loop containing nucleoside triphosphate hydrolases"/>
    <property type="match status" value="1"/>
</dbReference>
<accession>A0AB39YFM7</accession>
<keyword evidence="3" id="KW-0175">Coiled coil</keyword>
<dbReference type="EMBL" id="CP165727">
    <property type="protein sequence ID" value="XDV68274.1"/>
    <property type="molecule type" value="Genomic_DNA"/>
</dbReference>
<feature type="compositionally biased region" description="Pro residues" evidence="5">
    <location>
        <begin position="72"/>
        <end position="88"/>
    </location>
</feature>
<dbReference type="AlphaFoldDB" id="A0AB39YFM7"/>
<comment type="similarity">
    <text evidence="4">Belongs to the AAA ATPase family.</text>
</comment>
<sequence length="454" mass="48300">MSDESPLIRSLRAAVAAAPEDVPLRLHFTELLLAEGRHDEAVTQAAVALQHAPGDEAVRDLMVRTMQLPTVGTPPPAATETPAPPTTTPPQAAASAAPSPATGGTQPRAFDWAAAEQEVADVVGPRFAADPTGPTDPADTGDATEAPLTADGSGDPADASAWDIDAPGDVRLADVGGMQQVKDRLEAAFLAPMRNPELRKLYGKSLRGGLLLYGPPGCGKTFIARAVAGELGAGFMSVSLSDILDMYIGTSEKNVHDIFEAARRQAPCVIFLDELDALGAKRSRMHHSGLRNVVNQLLTELDGINAAQNEGVFVLAATNVPWDVDLALRRPGRLDRTLLVLPPDAPARESILRYHLRERPIESVDLGKIVKVTEDFSGADLAHLCESAAEYALLDSARSGTIRMIGTKDLLTAAKQIKPSSESWFASARNVAMFANDGGVYDDLVTYLKKKRKL</sequence>
<dbReference type="Gene3D" id="1.10.8.60">
    <property type="match status" value="1"/>
</dbReference>
<feature type="compositionally biased region" description="Low complexity" evidence="5">
    <location>
        <begin position="89"/>
        <end position="105"/>
    </location>
</feature>
<dbReference type="PROSITE" id="PS00674">
    <property type="entry name" value="AAA"/>
    <property type="match status" value="1"/>
</dbReference>
<dbReference type="GO" id="GO:0016887">
    <property type="term" value="F:ATP hydrolysis activity"/>
    <property type="evidence" value="ECO:0007669"/>
    <property type="project" value="InterPro"/>
</dbReference>
<evidence type="ECO:0000256" key="5">
    <source>
        <dbReference type="SAM" id="MobiDB-lite"/>
    </source>
</evidence>
<reference evidence="7" key="1">
    <citation type="submission" date="2024-08" db="EMBL/GenBank/DDBJ databases">
        <authorList>
            <person name="Yu S.T."/>
        </authorList>
    </citation>
    <scope>NUCLEOTIDE SEQUENCE</scope>
    <source>
        <strain evidence="7">R33</strain>
    </source>
</reference>